<dbReference type="SUPFAM" id="SSF52141">
    <property type="entry name" value="Uracil-DNA glycosylase-like"/>
    <property type="match status" value="1"/>
</dbReference>
<dbReference type="Proteomes" id="UP000515703">
    <property type="component" value="Chromosome"/>
</dbReference>
<reference evidence="1 2" key="2">
    <citation type="submission" date="2020-08" db="EMBL/GenBank/DDBJ databases">
        <authorList>
            <person name="Ueki A."/>
            <person name="Tonouchi A."/>
        </authorList>
    </citation>
    <scope>NUCLEOTIDE SEQUENCE [LARGE SCALE GENOMIC DNA]</scope>
    <source>
        <strain evidence="1 2">CTTW</strain>
    </source>
</reference>
<evidence type="ECO:0000313" key="2">
    <source>
        <dbReference type="Proteomes" id="UP000515703"/>
    </source>
</evidence>
<evidence type="ECO:0008006" key="3">
    <source>
        <dbReference type="Google" id="ProtNLM"/>
    </source>
</evidence>
<dbReference type="EMBL" id="AP023368">
    <property type="protein sequence ID" value="BCK01022.1"/>
    <property type="molecule type" value="Genomic_DNA"/>
</dbReference>
<organism evidence="1 2">
    <name type="scientific">Anaerocolumna chitinilytica</name>
    <dbReference type="NCBI Taxonomy" id="1727145"/>
    <lineage>
        <taxon>Bacteria</taxon>
        <taxon>Bacillati</taxon>
        <taxon>Bacillota</taxon>
        <taxon>Clostridia</taxon>
        <taxon>Lachnospirales</taxon>
        <taxon>Lachnospiraceae</taxon>
        <taxon>Anaerocolumna</taxon>
    </lineage>
</organism>
<gene>
    <name evidence="1" type="ORF">bsdcttw_40620</name>
</gene>
<proteinExistence type="predicted"/>
<reference evidence="1 2" key="1">
    <citation type="submission" date="2020-08" db="EMBL/GenBank/DDBJ databases">
        <title>Draft genome sequencing of an Anaerocolumna strain isolated from anoxic soil subjected to BSD treatment.</title>
        <authorList>
            <person name="Uek A."/>
            <person name="Tonouchi A."/>
        </authorList>
    </citation>
    <scope>NUCLEOTIDE SEQUENCE [LARGE SCALE GENOMIC DNA]</scope>
    <source>
        <strain evidence="1 2">CTTW</strain>
    </source>
</reference>
<dbReference type="InterPro" id="IPR036895">
    <property type="entry name" value="Uracil-DNA_glycosylase-like_sf"/>
</dbReference>
<keyword evidence="2" id="KW-1185">Reference proteome</keyword>
<sequence>MLLDMNKCLLEFSEENGISLQGVQFPQVSLAAENVEVIMINEVPPENPSDYFYSKSENPGYMKTVQALFADAGITVGSIEDIIGRGIYLTTAVKSSKSGYAVDTAKIIEHLPILEYEIGLFPNLKVIMLMGDVAKKALNYIAKKNTKKNVIPSESTYKIRSNEFFYQNKRVFPSYIMTGGNILIEKSKCRMISEDIIRMEEYLKQSRDNRILNINK</sequence>
<evidence type="ECO:0000313" key="1">
    <source>
        <dbReference type="EMBL" id="BCK01022.1"/>
    </source>
</evidence>
<dbReference type="RefSeq" id="WP_225903719.1">
    <property type="nucleotide sequence ID" value="NZ_AP023368.1"/>
</dbReference>
<accession>A0A7I8DUN7</accession>
<dbReference type="Gene3D" id="3.40.470.10">
    <property type="entry name" value="Uracil-DNA glycosylase-like domain"/>
    <property type="match status" value="1"/>
</dbReference>
<protein>
    <recommendedName>
        <fullName evidence="3">Uracil-DNA glycosylase</fullName>
    </recommendedName>
</protein>
<name>A0A7I8DUN7_9FIRM</name>
<dbReference type="AlphaFoldDB" id="A0A7I8DUN7"/>
<dbReference type="KEGG" id="acht:bsdcttw_40620"/>